<dbReference type="InterPro" id="IPR014718">
    <property type="entry name" value="GH-type_carb-bd"/>
</dbReference>
<comment type="pathway">
    <text evidence="2">Glycan metabolism; osmoregulated periplasmic glucan (OPG) biosynthesis.</text>
</comment>
<dbReference type="InterPro" id="IPR013783">
    <property type="entry name" value="Ig-like_fold"/>
</dbReference>
<feature type="chain" id="PRO_5047156696" evidence="5">
    <location>
        <begin position="21"/>
        <end position="504"/>
    </location>
</feature>
<evidence type="ECO:0000313" key="7">
    <source>
        <dbReference type="EMBL" id="WRQ86762.1"/>
    </source>
</evidence>
<dbReference type="Pfam" id="PF04349">
    <property type="entry name" value="MdoG"/>
    <property type="match status" value="1"/>
</dbReference>
<comment type="similarity">
    <text evidence="3">Belongs to the OpgD/OpgG family.</text>
</comment>
<evidence type="ECO:0000256" key="2">
    <source>
        <dbReference type="ARBA" id="ARBA00005001"/>
    </source>
</evidence>
<dbReference type="SUPFAM" id="SSF81296">
    <property type="entry name" value="E set domains"/>
    <property type="match status" value="1"/>
</dbReference>
<dbReference type="InterPro" id="IPR014756">
    <property type="entry name" value="Ig_E-set"/>
</dbReference>
<name>A0ABZ1C5S4_9BACT</name>
<dbReference type="SUPFAM" id="SSF74650">
    <property type="entry name" value="Galactose mutarotase-like"/>
    <property type="match status" value="1"/>
</dbReference>
<proteinExistence type="inferred from homology"/>
<evidence type="ECO:0000256" key="1">
    <source>
        <dbReference type="ARBA" id="ARBA00004418"/>
    </source>
</evidence>
<feature type="domain" description="Glucan biosynthesis periplasmic MdoG C-terminal" evidence="6">
    <location>
        <begin position="32"/>
        <end position="498"/>
    </location>
</feature>
<dbReference type="InterPro" id="IPR011013">
    <property type="entry name" value="Gal_mutarotase_sf_dom"/>
</dbReference>
<dbReference type="Gene3D" id="2.70.98.10">
    <property type="match status" value="1"/>
</dbReference>
<feature type="signal peptide" evidence="5">
    <location>
        <begin position="1"/>
        <end position="20"/>
    </location>
</feature>
<sequence length="504" mass="56332">MSRFTSFLLLSMLATAPASFTWGAGVERLTVDFDYVKSLAAERAANDYKPPEAPRLPRKLRDLDYNDYREIEFRADASLWGGEQALPFQLRFYHRGGANSQRVLLHETSATHVQEIPFREEFFNYRALEDPGRMRSDSGYAGFRVHYALNRPEAMDELVSFLGSSYFRALAPGNIYGLSARGLALDAALPGRAEEFPDFVSFWIRKPTADAESLEWFALLDSPSVAGAYAFTIDPGHETVMTVRVALYWRNAVADPGWAPLTSMFWFGENSDRPANTLRPEVHDSDGLWIETADAGRQWQPLQRVAHARITDIPTSSLRGFGLIQRDRAFANYQDLEAGYHRRPSAWVEPLEDWGPGQLRLSELPTDSEYHDNVVAYWRPDQPVAAGDESHFSYRLIWGDQPPPASLAQVTATRHGHDGEGRPMWWVDFAGENLAQLAPSDFGADLQIGGDAEVVHQALEALPDGAGWRVIIVTNARPTAGLTCTLRQGPDAISETWRLPTSSS</sequence>
<keyword evidence="8" id="KW-1185">Reference proteome</keyword>
<evidence type="ECO:0000256" key="4">
    <source>
        <dbReference type="ARBA" id="ARBA00022764"/>
    </source>
</evidence>
<dbReference type="PANTHER" id="PTHR30504:SF2">
    <property type="entry name" value="GLUCANS BIOSYNTHESIS PROTEIN G"/>
    <property type="match status" value="1"/>
</dbReference>
<evidence type="ECO:0000259" key="6">
    <source>
        <dbReference type="Pfam" id="PF04349"/>
    </source>
</evidence>
<evidence type="ECO:0000313" key="8">
    <source>
        <dbReference type="Proteomes" id="UP000738431"/>
    </source>
</evidence>
<dbReference type="Gene3D" id="2.60.40.10">
    <property type="entry name" value="Immunoglobulins"/>
    <property type="match status" value="1"/>
</dbReference>
<dbReference type="PANTHER" id="PTHR30504">
    <property type="entry name" value="GLUCANS BIOSYNTHESIS PROTEIN"/>
    <property type="match status" value="1"/>
</dbReference>
<accession>A0ABZ1C5S4</accession>
<dbReference type="Proteomes" id="UP000738431">
    <property type="component" value="Chromosome"/>
</dbReference>
<keyword evidence="5" id="KW-0732">Signal</keyword>
<reference evidence="7 8" key="1">
    <citation type="submission" date="2021-08" db="EMBL/GenBank/DDBJ databases">
        <authorList>
            <person name="Zhang D."/>
            <person name="Zhang A."/>
            <person name="Wang L."/>
        </authorList>
    </citation>
    <scope>NUCLEOTIDE SEQUENCE [LARGE SCALE GENOMIC DNA]</scope>
    <source>
        <strain evidence="7 8">WL0086</strain>
    </source>
</reference>
<evidence type="ECO:0000256" key="3">
    <source>
        <dbReference type="ARBA" id="ARBA00009284"/>
    </source>
</evidence>
<keyword evidence="4" id="KW-0574">Periplasm</keyword>
<evidence type="ECO:0000256" key="5">
    <source>
        <dbReference type="SAM" id="SignalP"/>
    </source>
</evidence>
<organism evidence="7 8">
    <name type="scientific">Actomonas aquatica</name>
    <dbReference type="NCBI Taxonomy" id="2866162"/>
    <lineage>
        <taxon>Bacteria</taxon>
        <taxon>Pseudomonadati</taxon>
        <taxon>Verrucomicrobiota</taxon>
        <taxon>Opitutia</taxon>
        <taxon>Opitutales</taxon>
        <taxon>Opitutaceae</taxon>
        <taxon>Actomonas</taxon>
    </lineage>
</organism>
<gene>
    <name evidence="7" type="ORF">K1X11_018270</name>
</gene>
<comment type="subcellular location">
    <subcellularLocation>
        <location evidence="1">Periplasm</location>
    </subcellularLocation>
</comment>
<protein>
    <submittedName>
        <fullName evidence="7">Glucan biosynthesis protein</fullName>
    </submittedName>
</protein>
<dbReference type="RefSeq" id="WP_221030598.1">
    <property type="nucleotide sequence ID" value="NZ_CP139781.1"/>
</dbReference>
<dbReference type="InterPro" id="IPR014438">
    <property type="entry name" value="Glucan_biosyn_MdoG/MdoD"/>
</dbReference>
<dbReference type="InterPro" id="IPR007444">
    <property type="entry name" value="Glucan_biosyn_MdoG_C"/>
</dbReference>
<reference evidence="7 8" key="2">
    <citation type="submission" date="2023-12" db="EMBL/GenBank/DDBJ databases">
        <title>Description of an unclassified Opitutus bacterium of Verrucomicrobiota.</title>
        <authorList>
            <person name="Zhang D.-F."/>
        </authorList>
    </citation>
    <scope>NUCLEOTIDE SEQUENCE [LARGE SCALE GENOMIC DNA]</scope>
    <source>
        <strain evidence="7 8">WL0086</strain>
    </source>
</reference>
<dbReference type="EMBL" id="CP139781">
    <property type="protein sequence ID" value="WRQ86762.1"/>
    <property type="molecule type" value="Genomic_DNA"/>
</dbReference>
<dbReference type="PIRSF" id="PIRSF006281">
    <property type="entry name" value="MdoG"/>
    <property type="match status" value="1"/>
</dbReference>